<evidence type="ECO:0000313" key="7">
    <source>
        <dbReference type="Proteomes" id="UP000013966"/>
    </source>
</evidence>
<dbReference type="Proteomes" id="UP000013966">
    <property type="component" value="Chromosome 2"/>
</dbReference>
<gene>
    <name evidence="6" type="ORF">BRPE64_BCDS09980</name>
</gene>
<dbReference type="InterPro" id="IPR016169">
    <property type="entry name" value="FAD-bd_PCMH_sub2"/>
</dbReference>
<reference evidence="6 7" key="2">
    <citation type="journal article" date="2018" name="Int. J. Syst. Evol. Microbiol.">
        <title>Burkholderia insecticola sp. nov., a gut symbiotic bacterium of the bean bug Riptortus pedestris.</title>
        <authorList>
            <person name="Takeshita K."/>
            <person name="Tamaki H."/>
            <person name="Ohbayashi T."/>
            <person name="Meng X.-Y."/>
            <person name="Sone T."/>
            <person name="Mitani Y."/>
            <person name="Peeters C."/>
            <person name="Kikuchi Y."/>
            <person name="Vandamme P."/>
        </authorList>
    </citation>
    <scope>NUCLEOTIDE SEQUENCE [LARGE SCALE GENOMIC DNA]</scope>
    <source>
        <strain evidence="6">RPE64</strain>
    </source>
</reference>
<evidence type="ECO:0000256" key="2">
    <source>
        <dbReference type="ARBA" id="ARBA00022630"/>
    </source>
</evidence>
<dbReference type="Gene3D" id="1.10.45.10">
    <property type="entry name" value="Vanillyl-alcohol Oxidase, Chain A, domain 4"/>
    <property type="match status" value="1"/>
</dbReference>
<dbReference type="Gene3D" id="3.30.465.10">
    <property type="match status" value="1"/>
</dbReference>
<proteinExistence type="predicted"/>
<evidence type="ECO:0000256" key="3">
    <source>
        <dbReference type="ARBA" id="ARBA00022827"/>
    </source>
</evidence>
<dbReference type="GO" id="GO:1903457">
    <property type="term" value="P:lactate catabolic process"/>
    <property type="evidence" value="ECO:0007669"/>
    <property type="project" value="TreeGrafter"/>
</dbReference>
<dbReference type="GO" id="GO:0004458">
    <property type="term" value="F:D-lactate dehydrogenase (cytochrome) activity"/>
    <property type="evidence" value="ECO:0007669"/>
    <property type="project" value="TreeGrafter"/>
</dbReference>
<dbReference type="GO" id="GO:0008720">
    <property type="term" value="F:D-lactate dehydrogenase (NAD+) activity"/>
    <property type="evidence" value="ECO:0007669"/>
    <property type="project" value="TreeGrafter"/>
</dbReference>
<keyword evidence="4" id="KW-0560">Oxidoreductase</keyword>
<dbReference type="InterPro" id="IPR004113">
    <property type="entry name" value="FAD-bd_oxidored_4_C"/>
</dbReference>
<keyword evidence="3" id="KW-0274">FAD</keyword>
<dbReference type="Gene3D" id="3.40.462.10">
    <property type="entry name" value="FAD-linked oxidases, C-terminal domain"/>
    <property type="match status" value="1"/>
</dbReference>
<dbReference type="InterPro" id="IPR016171">
    <property type="entry name" value="Vanillyl_alc_oxidase_C-sub2"/>
</dbReference>
<dbReference type="STRING" id="758793.BRPE64_BCDS09980"/>
<evidence type="ECO:0000313" key="6">
    <source>
        <dbReference type="EMBL" id="BAN25659.1"/>
    </source>
</evidence>
<evidence type="ECO:0000256" key="4">
    <source>
        <dbReference type="ARBA" id="ARBA00023002"/>
    </source>
</evidence>
<dbReference type="PROSITE" id="PS51387">
    <property type="entry name" value="FAD_PCMH"/>
    <property type="match status" value="1"/>
</dbReference>
<dbReference type="AlphaFoldDB" id="R4WMA2"/>
<protein>
    <submittedName>
        <fullName evidence="6">FAD linked oxidase domain protein</fullName>
    </submittedName>
</protein>
<keyword evidence="2" id="KW-0285">Flavoprotein</keyword>
<dbReference type="KEGG" id="buo:BRPE64_BCDS09980"/>
<dbReference type="PATRIC" id="fig|758793.3.peg.3905"/>
<dbReference type="Gene3D" id="3.30.43.10">
    <property type="entry name" value="Uridine Diphospho-n-acetylenolpyruvylglucosamine Reductase, domain 2"/>
    <property type="match status" value="1"/>
</dbReference>
<keyword evidence="7" id="KW-1185">Reference proteome</keyword>
<comment type="cofactor">
    <cofactor evidence="1">
        <name>FAD</name>
        <dbReference type="ChEBI" id="CHEBI:57692"/>
    </cofactor>
</comment>
<dbReference type="SUPFAM" id="SSF55103">
    <property type="entry name" value="FAD-linked oxidases, C-terminal domain"/>
    <property type="match status" value="1"/>
</dbReference>
<dbReference type="InterPro" id="IPR016170">
    <property type="entry name" value="Cytok_DH_C_sf"/>
</dbReference>
<name>R4WMA2_9BURK</name>
<dbReference type="RefSeq" id="WP_016355089.1">
    <property type="nucleotide sequence ID" value="NC_021294.1"/>
</dbReference>
<dbReference type="InterPro" id="IPR016164">
    <property type="entry name" value="FAD-linked_Oxase-like_C"/>
</dbReference>
<dbReference type="PANTHER" id="PTHR11748">
    <property type="entry name" value="D-LACTATE DEHYDROGENASE"/>
    <property type="match status" value="1"/>
</dbReference>
<dbReference type="Pfam" id="PF01565">
    <property type="entry name" value="FAD_binding_4"/>
    <property type="match status" value="1"/>
</dbReference>
<dbReference type="EMBL" id="AP013059">
    <property type="protein sequence ID" value="BAN25659.1"/>
    <property type="molecule type" value="Genomic_DNA"/>
</dbReference>
<feature type="domain" description="FAD-binding PCMH-type" evidence="5">
    <location>
        <begin position="61"/>
        <end position="246"/>
    </location>
</feature>
<reference evidence="6 7" key="1">
    <citation type="journal article" date="2013" name="Genome Announc.">
        <title>Complete Genome Sequence of Burkholderia sp. Strain RPE64, Bacterial Symbiont of the Bean Bug Riptortus pedestris.</title>
        <authorList>
            <person name="Shibata T.F."/>
            <person name="Maeda T."/>
            <person name="Nikoh N."/>
            <person name="Yamaguchi K."/>
            <person name="Oshima K."/>
            <person name="Hattori M."/>
            <person name="Nishiyama T."/>
            <person name="Hasebe M."/>
            <person name="Fukatsu T."/>
            <person name="Kikuchi Y."/>
            <person name="Shigenobu S."/>
        </authorList>
    </citation>
    <scope>NUCLEOTIDE SEQUENCE [LARGE SCALE GENOMIC DNA]</scope>
</reference>
<dbReference type="HOGENOM" id="CLU_024402_0_1_4"/>
<organism evidence="6 7">
    <name type="scientific">Caballeronia insecticola</name>
    <dbReference type="NCBI Taxonomy" id="758793"/>
    <lineage>
        <taxon>Bacteria</taxon>
        <taxon>Pseudomonadati</taxon>
        <taxon>Pseudomonadota</taxon>
        <taxon>Betaproteobacteria</taxon>
        <taxon>Burkholderiales</taxon>
        <taxon>Burkholderiaceae</taxon>
        <taxon>Caballeronia</taxon>
    </lineage>
</organism>
<dbReference type="InterPro" id="IPR036318">
    <property type="entry name" value="FAD-bd_PCMH-like_sf"/>
</dbReference>
<evidence type="ECO:0000259" key="5">
    <source>
        <dbReference type="PROSITE" id="PS51387"/>
    </source>
</evidence>
<evidence type="ECO:0000256" key="1">
    <source>
        <dbReference type="ARBA" id="ARBA00001974"/>
    </source>
</evidence>
<dbReference type="InterPro" id="IPR016166">
    <property type="entry name" value="FAD-bd_PCMH"/>
</dbReference>
<accession>R4WMA2</accession>
<dbReference type="InterPro" id="IPR016167">
    <property type="entry name" value="FAD-bd_PCMH_sub1"/>
</dbReference>
<sequence>MTRAAHNAQNAFKDATPLPPGLSAAAFSAALDAFADALGRDAVLPPDPAAYLDPFAPGDALAHAPSAVVLPSDVDGVRAALAVANRHRVPLWTVSTGRNFAYGGAAPRMRGAVVLDLRRMNRIIEIDQTQGYALVEPGVTYYDLHRALGTPRRFWVDPPAAGWGSVLGNTLERGYGTTPYGDHAAHQCGMEVVLANGDVVRTGMGAMSASREWQVFKGGFGPSYDGLFMQSNFGVVTKLGIWLMPAPEGYMICRYAFAREDDLERIVDTLRPLRMDGTIQSNAVIESAVRWAAGVSTRKQWYDGDGAMPDVAIDAMARKIGIGRWNLRFCLYGPPSLVRARRDIVHARFADIAGATLFEMPYRDASVEPEGGGDRAQVGIPGLEAFNLLNWRGGSGAHVDFSPICPPLGRDAAKQVRMVRERAAQYGFDYYGGFTVGERAMHHIFAAIFDRDDPQQSRDAGMLIDTLIRDAGAAGYGQYRTHLAFMDLAAAQYDFNDHALMRLSDTIKSALDPNGVLSPGKQGIWPKRIDGEGR</sequence>
<dbReference type="SUPFAM" id="SSF56176">
    <property type="entry name" value="FAD-binding/transporter-associated domain-like"/>
    <property type="match status" value="1"/>
</dbReference>
<dbReference type="Pfam" id="PF02913">
    <property type="entry name" value="FAD-oxidase_C"/>
    <property type="match status" value="1"/>
</dbReference>
<dbReference type="PANTHER" id="PTHR11748:SF114">
    <property type="entry name" value="ARYL-ALCOHOL OXIDASE VANILLYL-ALCOHOL OXIDASE (AFU_ORTHOLOGUE AFUA_3G09500)-RELATED"/>
    <property type="match status" value="1"/>
</dbReference>
<dbReference type="InterPro" id="IPR006094">
    <property type="entry name" value="Oxid_FAD_bind_N"/>
</dbReference>
<dbReference type="GO" id="GO:0071949">
    <property type="term" value="F:FAD binding"/>
    <property type="evidence" value="ECO:0007669"/>
    <property type="project" value="InterPro"/>
</dbReference>